<dbReference type="Gene3D" id="1.10.8.60">
    <property type="match status" value="1"/>
</dbReference>
<dbReference type="SUPFAM" id="SSF48019">
    <property type="entry name" value="post-AAA+ oligomerization domain-like"/>
    <property type="match status" value="1"/>
</dbReference>
<dbReference type="Gene3D" id="1.20.272.10">
    <property type="match status" value="1"/>
</dbReference>
<evidence type="ECO:0000256" key="5">
    <source>
        <dbReference type="ARBA" id="ARBA00022705"/>
    </source>
</evidence>
<reference evidence="11 12" key="1">
    <citation type="submission" date="2022-01" db="EMBL/GenBank/DDBJ databases">
        <title>Collection of gut derived symbiotic bacterial strains cultured from healthy donors.</title>
        <authorList>
            <person name="Lin H."/>
            <person name="Kohout C."/>
            <person name="Waligurski E."/>
            <person name="Pamer E.G."/>
        </authorList>
    </citation>
    <scope>NUCLEOTIDE SEQUENCE [LARGE SCALE GENOMIC DNA]</scope>
    <source>
        <strain evidence="11 12">DFI.7.58</strain>
    </source>
</reference>
<dbReference type="Pfam" id="PF21694">
    <property type="entry name" value="DNA_pol3_delta_C"/>
    <property type="match status" value="1"/>
</dbReference>
<keyword evidence="5" id="KW-0235">DNA replication</keyword>
<keyword evidence="6" id="KW-0239">DNA-directed DNA polymerase</keyword>
<dbReference type="NCBIfam" id="TIGR01128">
    <property type="entry name" value="holA"/>
    <property type="match status" value="1"/>
</dbReference>
<evidence type="ECO:0000256" key="3">
    <source>
        <dbReference type="ARBA" id="ARBA00022679"/>
    </source>
</evidence>
<evidence type="ECO:0000313" key="11">
    <source>
        <dbReference type="EMBL" id="MCG4610389.1"/>
    </source>
</evidence>
<proteinExistence type="inferred from homology"/>
<sequence>MPEITETEFKKQIERGTFGSLYLLHGEEKYLLKLYANRLIEKACGDAFQDFNLQRMDGGSVSIDEMAAAVEAVPLLSERKCVAVSDLDVEARSASDLSKLYELIGMVPESTVLVFYLPSVEIDYKKSAKWKKFLAAVQKAGNTVCFKRKTQADAEKMLCAAAAKRHCELSRADAGKIIEYTGNDLQALFHELEKLCAYVGPGKEITRREIDQLVTKNFETTVFMLSRAILARQYDKAYSILDLLFYQNEEPVSVLAVLSTAYLDLYRVRAAVQSGESALEPAKYFDYKGKEFRLRNAERDGGRFSIEMLRESLDALLNADVALKSARGNRRTVMETLIARLLLIAEREKFAE</sequence>
<dbReference type="PANTHER" id="PTHR34388">
    <property type="entry name" value="DNA POLYMERASE III SUBUNIT DELTA"/>
    <property type="match status" value="1"/>
</dbReference>
<dbReference type="RefSeq" id="WP_237966615.1">
    <property type="nucleotide sequence ID" value="NZ_JAKNHQ010000005.1"/>
</dbReference>
<comment type="caution">
    <text evidence="11">The sequence shown here is derived from an EMBL/GenBank/DDBJ whole genome shotgun (WGS) entry which is preliminary data.</text>
</comment>
<dbReference type="Gene3D" id="3.40.50.300">
    <property type="entry name" value="P-loop containing nucleotide triphosphate hydrolases"/>
    <property type="match status" value="1"/>
</dbReference>
<name>A0ABS9MHU6_9FIRM</name>
<accession>A0ABS9MHU6</accession>
<dbReference type="Pfam" id="PF06144">
    <property type="entry name" value="DNA_pol3_delta"/>
    <property type="match status" value="1"/>
</dbReference>
<evidence type="ECO:0000256" key="1">
    <source>
        <dbReference type="ARBA" id="ARBA00012417"/>
    </source>
</evidence>
<evidence type="ECO:0000256" key="6">
    <source>
        <dbReference type="ARBA" id="ARBA00022932"/>
    </source>
</evidence>
<evidence type="ECO:0000256" key="7">
    <source>
        <dbReference type="ARBA" id="ARBA00034754"/>
    </source>
</evidence>
<dbReference type="InterPro" id="IPR005790">
    <property type="entry name" value="DNA_polIII_delta"/>
</dbReference>
<protein>
    <recommendedName>
        <fullName evidence="2">DNA polymerase III subunit delta</fullName>
        <ecNumber evidence="1">2.7.7.7</ecNumber>
    </recommendedName>
</protein>
<dbReference type="InterPro" id="IPR048466">
    <property type="entry name" value="DNA_pol3_delta-like_C"/>
</dbReference>
<evidence type="ECO:0000256" key="4">
    <source>
        <dbReference type="ARBA" id="ARBA00022695"/>
    </source>
</evidence>
<dbReference type="SUPFAM" id="SSF52540">
    <property type="entry name" value="P-loop containing nucleoside triphosphate hydrolases"/>
    <property type="match status" value="1"/>
</dbReference>
<evidence type="ECO:0000313" key="12">
    <source>
        <dbReference type="Proteomes" id="UP001298681"/>
    </source>
</evidence>
<keyword evidence="12" id="KW-1185">Reference proteome</keyword>
<organism evidence="11 12">
    <name type="scientific">Anaeromassilibacillus senegalensis</name>
    <dbReference type="NCBI Taxonomy" id="1673717"/>
    <lineage>
        <taxon>Bacteria</taxon>
        <taxon>Bacillati</taxon>
        <taxon>Bacillota</taxon>
        <taxon>Clostridia</taxon>
        <taxon>Eubacteriales</taxon>
        <taxon>Acutalibacteraceae</taxon>
        <taxon>Anaeromassilibacillus</taxon>
    </lineage>
</organism>
<dbReference type="PANTHER" id="PTHR34388:SF1">
    <property type="entry name" value="DNA POLYMERASE III SUBUNIT DELTA"/>
    <property type="match status" value="1"/>
</dbReference>
<evidence type="ECO:0000256" key="2">
    <source>
        <dbReference type="ARBA" id="ARBA00017703"/>
    </source>
</evidence>
<comment type="similarity">
    <text evidence="7">Belongs to the DNA polymerase HolA subunit family.</text>
</comment>
<feature type="domain" description="DNA polymerase III delta subunit-like C-terminal" evidence="10">
    <location>
        <begin position="219"/>
        <end position="340"/>
    </location>
</feature>
<evidence type="ECO:0000259" key="9">
    <source>
        <dbReference type="Pfam" id="PF06144"/>
    </source>
</evidence>
<dbReference type="GO" id="GO:0003887">
    <property type="term" value="F:DNA-directed DNA polymerase activity"/>
    <property type="evidence" value="ECO:0007669"/>
    <property type="project" value="UniProtKB-EC"/>
</dbReference>
<feature type="domain" description="DNA polymerase III delta N-terminal" evidence="9">
    <location>
        <begin position="22"/>
        <end position="135"/>
    </location>
</feature>
<dbReference type="InterPro" id="IPR027417">
    <property type="entry name" value="P-loop_NTPase"/>
</dbReference>
<keyword evidence="3 11" id="KW-0808">Transferase</keyword>
<gene>
    <name evidence="11" type="primary">holA</name>
    <name evidence="11" type="ORF">L0P57_05525</name>
</gene>
<dbReference type="EMBL" id="JAKNHQ010000005">
    <property type="protein sequence ID" value="MCG4610389.1"/>
    <property type="molecule type" value="Genomic_DNA"/>
</dbReference>
<dbReference type="InterPro" id="IPR008921">
    <property type="entry name" value="DNA_pol3_clamp-load_cplx_C"/>
</dbReference>
<comment type="catalytic activity">
    <reaction evidence="8">
        <text>DNA(n) + a 2'-deoxyribonucleoside 5'-triphosphate = DNA(n+1) + diphosphate</text>
        <dbReference type="Rhea" id="RHEA:22508"/>
        <dbReference type="Rhea" id="RHEA-COMP:17339"/>
        <dbReference type="Rhea" id="RHEA-COMP:17340"/>
        <dbReference type="ChEBI" id="CHEBI:33019"/>
        <dbReference type="ChEBI" id="CHEBI:61560"/>
        <dbReference type="ChEBI" id="CHEBI:173112"/>
        <dbReference type="EC" id="2.7.7.7"/>
    </reaction>
</comment>
<evidence type="ECO:0000259" key="10">
    <source>
        <dbReference type="Pfam" id="PF21694"/>
    </source>
</evidence>
<dbReference type="EC" id="2.7.7.7" evidence="1"/>
<dbReference type="Proteomes" id="UP001298681">
    <property type="component" value="Unassembled WGS sequence"/>
</dbReference>
<dbReference type="InterPro" id="IPR010372">
    <property type="entry name" value="DNA_pol3_delta_N"/>
</dbReference>
<keyword evidence="4 11" id="KW-0548">Nucleotidyltransferase</keyword>
<evidence type="ECO:0000256" key="8">
    <source>
        <dbReference type="ARBA" id="ARBA00049244"/>
    </source>
</evidence>